<keyword evidence="5 8" id="KW-0963">Cytoplasm</keyword>
<keyword evidence="11" id="KW-1185">Reference proteome</keyword>
<evidence type="ECO:0000259" key="9">
    <source>
        <dbReference type="Pfam" id="PF00793"/>
    </source>
</evidence>
<dbReference type="InterPro" id="IPR006269">
    <property type="entry name" value="KDO8P_synthase"/>
</dbReference>
<dbReference type="OrthoDB" id="9780456at2"/>
<dbReference type="EC" id="2.5.1.55" evidence="8"/>
<proteinExistence type="inferred from homology"/>
<evidence type="ECO:0000256" key="2">
    <source>
        <dbReference type="ARBA" id="ARBA00004756"/>
    </source>
</evidence>
<comment type="pathway">
    <text evidence="2">Bacterial outer membrane biogenesis; lipopolysaccharide biosynthesis.</text>
</comment>
<dbReference type="NCBIfam" id="NF003543">
    <property type="entry name" value="PRK05198.1"/>
    <property type="match status" value="1"/>
</dbReference>
<organism evidence="10 11">
    <name type="scientific">Lucifera butyrica</name>
    <dbReference type="NCBI Taxonomy" id="1351585"/>
    <lineage>
        <taxon>Bacteria</taxon>
        <taxon>Bacillati</taxon>
        <taxon>Bacillota</taxon>
        <taxon>Negativicutes</taxon>
        <taxon>Veillonellales</taxon>
        <taxon>Veillonellaceae</taxon>
        <taxon>Lucifera</taxon>
    </lineage>
</organism>
<evidence type="ECO:0000256" key="8">
    <source>
        <dbReference type="HAMAP-Rule" id="MF_00056"/>
    </source>
</evidence>
<dbReference type="UniPathway" id="UPA00030"/>
<evidence type="ECO:0000313" key="10">
    <source>
        <dbReference type="EMBL" id="VBB09277.1"/>
    </source>
</evidence>
<evidence type="ECO:0000256" key="5">
    <source>
        <dbReference type="ARBA" id="ARBA00022490"/>
    </source>
</evidence>
<evidence type="ECO:0000256" key="6">
    <source>
        <dbReference type="ARBA" id="ARBA00022679"/>
    </source>
</evidence>
<evidence type="ECO:0000256" key="3">
    <source>
        <dbReference type="ARBA" id="ARBA00004845"/>
    </source>
</evidence>
<dbReference type="Pfam" id="PF00793">
    <property type="entry name" value="DAHP_synth_1"/>
    <property type="match status" value="1"/>
</dbReference>
<reference evidence="10 11" key="1">
    <citation type="submission" date="2018-06" db="EMBL/GenBank/DDBJ databases">
        <authorList>
            <person name="Strepis N."/>
        </authorList>
    </citation>
    <scope>NUCLEOTIDE SEQUENCE [LARGE SCALE GENOMIC DNA]</scope>
    <source>
        <strain evidence="10">LUCI</strain>
    </source>
</reference>
<feature type="domain" description="DAHP synthetase I/KDSA" evidence="9">
    <location>
        <begin position="8"/>
        <end position="267"/>
    </location>
</feature>
<dbReference type="Gene3D" id="3.20.20.70">
    <property type="entry name" value="Aldolase class I"/>
    <property type="match status" value="1"/>
</dbReference>
<comment type="subcellular location">
    <subcellularLocation>
        <location evidence="1 8">Cytoplasm</location>
    </subcellularLocation>
</comment>
<dbReference type="GO" id="GO:0019294">
    <property type="term" value="P:keto-3-deoxy-D-manno-octulosonic acid biosynthetic process"/>
    <property type="evidence" value="ECO:0007669"/>
    <property type="project" value="UniProtKB-UniRule"/>
</dbReference>
<dbReference type="InterPro" id="IPR013785">
    <property type="entry name" value="Aldolase_TIM"/>
</dbReference>
<dbReference type="RefSeq" id="WP_122630079.1">
    <property type="nucleotide sequence ID" value="NZ_UPPP01000116.1"/>
</dbReference>
<evidence type="ECO:0000256" key="1">
    <source>
        <dbReference type="ARBA" id="ARBA00004496"/>
    </source>
</evidence>
<name>A0A498REB6_9FIRM</name>
<comment type="similarity">
    <text evidence="4 8">Belongs to the KdsA family.</text>
</comment>
<dbReference type="UniPathway" id="UPA00357">
    <property type="reaction ID" value="UER00474"/>
</dbReference>
<keyword evidence="8" id="KW-0448">Lipopolysaccharide biosynthesis</keyword>
<keyword evidence="6 8" id="KW-0808">Transferase</keyword>
<dbReference type="GO" id="GO:0005737">
    <property type="term" value="C:cytoplasm"/>
    <property type="evidence" value="ECO:0007669"/>
    <property type="project" value="UniProtKB-SubCell"/>
</dbReference>
<dbReference type="InterPro" id="IPR006218">
    <property type="entry name" value="DAHP1/KDSA"/>
</dbReference>
<accession>A0A498REB6</accession>
<dbReference type="Proteomes" id="UP000277811">
    <property type="component" value="Unassembled WGS sequence"/>
</dbReference>
<dbReference type="PANTHER" id="PTHR21057">
    <property type="entry name" value="PHOSPHO-2-DEHYDRO-3-DEOXYHEPTONATE ALDOLASE"/>
    <property type="match status" value="1"/>
</dbReference>
<protein>
    <recommendedName>
        <fullName evidence="8">2-dehydro-3-deoxyphosphooctonate aldolase</fullName>
        <ecNumber evidence="8">2.5.1.55</ecNumber>
    </recommendedName>
    <alternativeName>
        <fullName evidence="8">3-deoxy-D-manno-octulosonic acid 8-phosphate synthase</fullName>
    </alternativeName>
    <alternativeName>
        <fullName evidence="8">KDO-8-phosphate synthase</fullName>
        <shortName evidence="8">KDO 8-P synthase</shortName>
        <shortName evidence="8">KDOPS</shortName>
    </alternativeName>
    <alternativeName>
        <fullName evidence="8">Phospho-2-dehydro-3-deoxyoctonate aldolase</fullName>
    </alternativeName>
</protein>
<dbReference type="NCBIfam" id="TIGR01362">
    <property type="entry name" value="KDO8P_synth"/>
    <property type="match status" value="1"/>
</dbReference>
<dbReference type="SUPFAM" id="SSF51569">
    <property type="entry name" value="Aldolase"/>
    <property type="match status" value="1"/>
</dbReference>
<dbReference type="EMBL" id="UPPP01000116">
    <property type="protein sequence ID" value="VBB09277.1"/>
    <property type="molecule type" value="Genomic_DNA"/>
</dbReference>
<evidence type="ECO:0000256" key="7">
    <source>
        <dbReference type="ARBA" id="ARBA00049112"/>
    </source>
</evidence>
<evidence type="ECO:0000256" key="4">
    <source>
        <dbReference type="ARBA" id="ARBA00010499"/>
    </source>
</evidence>
<dbReference type="GO" id="GO:0008676">
    <property type="term" value="F:3-deoxy-8-phosphooctulonate synthase activity"/>
    <property type="evidence" value="ECO:0007669"/>
    <property type="project" value="UniProtKB-UniRule"/>
</dbReference>
<comment type="pathway">
    <text evidence="3 8">Carbohydrate biosynthesis; 3-deoxy-D-manno-octulosonate biosynthesis; 3-deoxy-D-manno-octulosonate from D-ribulose 5-phosphate: step 2/3.</text>
</comment>
<gene>
    <name evidence="8" type="primary">kdsA</name>
    <name evidence="10" type="ORF">LUCI_4567</name>
</gene>
<comment type="catalytic activity">
    <reaction evidence="7 8">
        <text>D-arabinose 5-phosphate + phosphoenolpyruvate + H2O = 3-deoxy-alpha-D-manno-2-octulosonate-8-phosphate + phosphate</text>
        <dbReference type="Rhea" id="RHEA:14053"/>
        <dbReference type="ChEBI" id="CHEBI:15377"/>
        <dbReference type="ChEBI" id="CHEBI:43474"/>
        <dbReference type="ChEBI" id="CHEBI:57693"/>
        <dbReference type="ChEBI" id="CHEBI:58702"/>
        <dbReference type="ChEBI" id="CHEBI:85985"/>
        <dbReference type="EC" id="2.5.1.55"/>
    </reaction>
</comment>
<dbReference type="AlphaFoldDB" id="A0A498REB6"/>
<sequence length="274" mass="29801">MHTVNIGSIAVGGKNPIALIAGPCVIEGAERTLKIGRAVKEITGRLGIPYIFKASFDKANRSSYQSFRGPGLEAGLSILADIKKELGVPVLSDIHCVNQIEPAARTLDVLQIPAFLCRQTDLVYKAACTGKVINVKKGQFLAPQDMKNVVDKIREAGNERILLTERGVSFGYNNLVVDMRSLPIMRSFGYPVVFDATHSVQIPGGAGTASSGKREFIPYLTRAAVAAGVDALFMEVHDNPEEALSDGPNMIYLDKLEDLLKDVLEIDRIARKHR</sequence>
<dbReference type="HAMAP" id="MF_00056">
    <property type="entry name" value="KDO8P_synth"/>
    <property type="match status" value="1"/>
</dbReference>
<evidence type="ECO:0000313" key="11">
    <source>
        <dbReference type="Proteomes" id="UP000277811"/>
    </source>
</evidence>